<protein>
    <recommendedName>
        <fullName evidence="3">Ribosomal protein S4</fullName>
    </recommendedName>
</protein>
<name>A0ABR4CCB6_9HELO</name>
<proteinExistence type="predicted"/>
<evidence type="ECO:0000313" key="1">
    <source>
        <dbReference type="EMBL" id="KAL2066844.1"/>
    </source>
</evidence>
<evidence type="ECO:0008006" key="3">
    <source>
        <dbReference type="Google" id="ProtNLM"/>
    </source>
</evidence>
<organism evidence="1 2">
    <name type="scientific">Oculimacula yallundae</name>
    <dbReference type="NCBI Taxonomy" id="86028"/>
    <lineage>
        <taxon>Eukaryota</taxon>
        <taxon>Fungi</taxon>
        <taxon>Dikarya</taxon>
        <taxon>Ascomycota</taxon>
        <taxon>Pezizomycotina</taxon>
        <taxon>Leotiomycetes</taxon>
        <taxon>Helotiales</taxon>
        <taxon>Ploettnerulaceae</taxon>
        <taxon>Oculimacula</taxon>
    </lineage>
</organism>
<evidence type="ECO:0000313" key="2">
    <source>
        <dbReference type="Proteomes" id="UP001595075"/>
    </source>
</evidence>
<comment type="caution">
    <text evidence="1">The sequence shown here is derived from an EMBL/GenBank/DDBJ whole genome shotgun (WGS) entry which is preliminary data.</text>
</comment>
<dbReference type="Proteomes" id="UP001595075">
    <property type="component" value="Unassembled WGS sequence"/>
</dbReference>
<reference evidence="1 2" key="1">
    <citation type="journal article" date="2024" name="Commun. Biol.">
        <title>Comparative genomic analysis of thermophilic fungi reveals convergent evolutionary adaptations and gene losses.</title>
        <authorList>
            <person name="Steindorff A.S."/>
            <person name="Aguilar-Pontes M.V."/>
            <person name="Robinson A.J."/>
            <person name="Andreopoulos B."/>
            <person name="LaButti K."/>
            <person name="Kuo A."/>
            <person name="Mondo S."/>
            <person name="Riley R."/>
            <person name="Otillar R."/>
            <person name="Haridas S."/>
            <person name="Lipzen A."/>
            <person name="Grimwood J."/>
            <person name="Schmutz J."/>
            <person name="Clum A."/>
            <person name="Reid I.D."/>
            <person name="Moisan M.C."/>
            <person name="Butler G."/>
            <person name="Nguyen T.T.M."/>
            <person name="Dewar K."/>
            <person name="Conant G."/>
            <person name="Drula E."/>
            <person name="Henrissat B."/>
            <person name="Hansel C."/>
            <person name="Singer S."/>
            <person name="Hutchinson M.I."/>
            <person name="de Vries R.P."/>
            <person name="Natvig D.O."/>
            <person name="Powell A.J."/>
            <person name="Tsang A."/>
            <person name="Grigoriev I.V."/>
        </authorList>
    </citation>
    <scope>NUCLEOTIDE SEQUENCE [LARGE SCALE GENOMIC DNA]</scope>
    <source>
        <strain evidence="1 2">CBS 494.80</strain>
    </source>
</reference>
<gene>
    <name evidence="1" type="ORF">VTL71DRAFT_1268</name>
</gene>
<accession>A0ABR4CCB6</accession>
<dbReference type="EMBL" id="JAZHXI010000010">
    <property type="protein sequence ID" value="KAL2066844.1"/>
    <property type="molecule type" value="Genomic_DNA"/>
</dbReference>
<sequence>MQKPLTELRYRPEHRVPIVDLQDIDQFRLFLSSHRLQHRHLHRESNIIHRANGELYKIERDPVPRTDRQDAFIFLRKRGVMAADRFRNEYWSRNSSSRSFESSQAAKNLRLKISDVHLNGRLPLLGLRSSIGIGEGTPTRNRPRRIQSPAIDPSTYCLINFSFVPVLQTR</sequence>
<keyword evidence="2" id="KW-1185">Reference proteome</keyword>